<comment type="similarity">
    <text evidence="1">Belongs to the FemABX family.</text>
</comment>
<comment type="caution">
    <text evidence="7">The sequence shown here is derived from an EMBL/GenBank/DDBJ whole genome shotgun (WGS) entry which is preliminary data.</text>
</comment>
<dbReference type="InterPro" id="IPR003447">
    <property type="entry name" value="FEMABX"/>
</dbReference>
<keyword evidence="3" id="KW-0133">Cell shape</keyword>
<reference evidence="8" key="1">
    <citation type="submission" date="2017-09" db="EMBL/GenBank/DDBJ databases">
        <title>Depth-based differentiation of microbial function through sediment-hosted aquifers and enrichment of novel symbionts in the deep terrestrial subsurface.</title>
        <authorList>
            <person name="Probst A.J."/>
            <person name="Ladd B."/>
            <person name="Jarett J.K."/>
            <person name="Geller-Mcgrath D.E."/>
            <person name="Sieber C.M.K."/>
            <person name="Emerson J.B."/>
            <person name="Anantharaman K."/>
            <person name="Thomas B.C."/>
            <person name="Malmstrom R."/>
            <person name="Stieglmeier M."/>
            <person name="Klingl A."/>
            <person name="Woyke T."/>
            <person name="Ryan C.M."/>
            <person name="Banfield J.F."/>
        </authorList>
    </citation>
    <scope>NUCLEOTIDE SEQUENCE [LARGE SCALE GENOMIC DNA]</scope>
</reference>
<proteinExistence type="inferred from homology"/>
<keyword evidence="2" id="KW-0808">Transferase</keyword>
<dbReference type="PANTHER" id="PTHR36174:SF1">
    <property type="entry name" value="LIPID II:GLYCINE GLYCYLTRANSFERASE"/>
    <property type="match status" value="1"/>
</dbReference>
<dbReference type="Pfam" id="PF02388">
    <property type="entry name" value="FemAB"/>
    <property type="match status" value="1"/>
</dbReference>
<keyword evidence="6" id="KW-0961">Cell wall biogenesis/degradation</keyword>
<dbReference type="PANTHER" id="PTHR36174">
    <property type="entry name" value="LIPID II:GLYCINE GLYCYLTRANSFERASE"/>
    <property type="match status" value="1"/>
</dbReference>
<dbReference type="InterPro" id="IPR050644">
    <property type="entry name" value="PG_Glycine_Bridge_Synth"/>
</dbReference>
<evidence type="ECO:0000256" key="6">
    <source>
        <dbReference type="ARBA" id="ARBA00023316"/>
    </source>
</evidence>
<dbReference type="SUPFAM" id="SSF55729">
    <property type="entry name" value="Acyl-CoA N-acyltransferases (Nat)"/>
    <property type="match status" value="1"/>
</dbReference>
<dbReference type="AlphaFoldDB" id="A0A2M7RSB7"/>
<gene>
    <name evidence="7" type="ORF">COY59_00790</name>
</gene>
<keyword evidence="4" id="KW-0573">Peptidoglycan synthesis</keyword>
<sequence>MVDIRQSPQFARFMTDLGWEKNIISSNYIYLRKFFPFGYFAKIPRPKNLFPVSQLISFKKKNRIFRLKVAPFIQDSGEKYKNLRNDFLNNGFVIENSPFNPTTTIQFDLSTPIDEIFNNFSEAKRRGVRRALKNEIIVRRSEDINTFIKIRKKQYAPMGFLFVSEMKKIWSNFYPNNATLLIAYQRNGKEALAGILLLYYDKIAYYWFASAYEKGKKLFAPTLLVYESLKAAKAQGSSIFDFEGICDERFPKASESWKGFTKFKEGFGGEKIVYCENFYL</sequence>
<dbReference type="GO" id="GO:0009252">
    <property type="term" value="P:peptidoglycan biosynthetic process"/>
    <property type="evidence" value="ECO:0007669"/>
    <property type="project" value="UniProtKB-KW"/>
</dbReference>
<dbReference type="EMBL" id="PFMK01000015">
    <property type="protein sequence ID" value="PIZ03217.1"/>
    <property type="molecule type" value="Genomic_DNA"/>
</dbReference>
<dbReference type="GO" id="GO:0008360">
    <property type="term" value="P:regulation of cell shape"/>
    <property type="evidence" value="ECO:0007669"/>
    <property type="project" value="UniProtKB-KW"/>
</dbReference>
<evidence type="ECO:0000256" key="3">
    <source>
        <dbReference type="ARBA" id="ARBA00022960"/>
    </source>
</evidence>
<evidence type="ECO:0008006" key="9">
    <source>
        <dbReference type="Google" id="ProtNLM"/>
    </source>
</evidence>
<dbReference type="Gene3D" id="3.40.630.30">
    <property type="match status" value="1"/>
</dbReference>
<dbReference type="PROSITE" id="PS51191">
    <property type="entry name" value="FEMABX"/>
    <property type="match status" value="1"/>
</dbReference>
<protein>
    <recommendedName>
        <fullName evidence="9">BioF2-like acetyltransferase domain-containing protein</fullName>
    </recommendedName>
</protein>
<dbReference type="GO" id="GO:0016755">
    <property type="term" value="F:aminoacyltransferase activity"/>
    <property type="evidence" value="ECO:0007669"/>
    <property type="project" value="InterPro"/>
</dbReference>
<dbReference type="InterPro" id="IPR016181">
    <property type="entry name" value="Acyl_CoA_acyltransferase"/>
</dbReference>
<evidence type="ECO:0000256" key="5">
    <source>
        <dbReference type="ARBA" id="ARBA00023315"/>
    </source>
</evidence>
<evidence type="ECO:0000313" key="7">
    <source>
        <dbReference type="EMBL" id="PIZ03217.1"/>
    </source>
</evidence>
<dbReference type="Proteomes" id="UP000231069">
    <property type="component" value="Unassembled WGS sequence"/>
</dbReference>
<organism evidence="7 8">
    <name type="scientific">Candidatus Gottesmanbacteria bacterium CG_4_10_14_0_8_um_filter_37_24</name>
    <dbReference type="NCBI Taxonomy" id="1974574"/>
    <lineage>
        <taxon>Bacteria</taxon>
        <taxon>Candidatus Gottesmaniibacteriota</taxon>
    </lineage>
</organism>
<dbReference type="GO" id="GO:0071555">
    <property type="term" value="P:cell wall organization"/>
    <property type="evidence" value="ECO:0007669"/>
    <property type="project" value="UniProtKB-KW"/>
</dbReference>
<evidence type="ECO:0000256" key="4">
    <source>
        <dbReference type="ARBA" id="ARBA00022984"/>
    </source>
</evidence>
<name>A0A2M7RSB7_9BACT</name>
<evidence type="ECO:0000313" key="8">
    <source>
        <dbReference type="Proteomes" id="UP000231069"/>
    </source>
</evidence>
<evidence type="ECO:0000256" key="2">
    <source>
        <dbReference type="ARBA" id="ARBA00022679"/>
    </source>
</evidence>
<keyword evidence="5" id="KW-0012">Acyltransferase</keyword>
<accession>A0A2M7RSB7</accession>
<evidence type="ECO:0000256" key="1">
    <source>
        <dbReference type="ARBA" id="ARBA00009943"/>
    </source>
</evidence>